<organism evidence="1 2">
    <name type="scientific">Amborella trichopoda</name>
    <dbReference type="NCBI Taxonomy" id="13333"/>
    <lineage>
        <taxon>Eukaryota</taxon>
        <taxon>Viridiplantae</taxon>
        <taxon>Streptophyta</taxon>
        <taxon>Embryophyta</taxon>
        <taxon>Tracheophyta</taxon>
        <taxon>Spermatophyta</taxon>
        <taxon>Magnoliopsida</taxon>
        <taxon>Amborellales</taxon>
        <taxon>Amborellaceae</taxon>
        <taxon>Amborella</taxon>
    </lineage>
</organism>
<name>W1PH43_AMBTC</name>
<dbReference type="EMBL" id="KI393016">
    <property type="protein sequence ID" value="ERN09312.1"/>
    <property type="molecule type" value="Genomic_DNA"/>
</dbReference>
<dbReference type="InterPro" id="IPR002110">
    <property type="entry name" value="Ankyrin_rpt"/>
</dbReference>
<dbReference type="SUPFAM" id="SSF48403">
    <property type="entry name" value="Ankyrin repeat"/>
    <property type="match status" value="1"/>
</dbReference>
<dbReference type="PANTHER" id="PTHR24121">
    <property type="entry name" value="NO MECHANORECEPTOR POTENTIAL C, ISOFORM D-RELATED"/>
    <property type="match status" value="1"/>
</dbReference>
<dbReference type="Gene3D" id="1.25.40.20">
    <property type="entry name" value="Ankyrin repeat-containing domain"/>
    <property type="match status" value="1"/>
</dbReference>
<proteinExistence type="predicted"/>
<dbReference type="Pfam" id="PF12796">
    <property type="entry name" value="Ank_2"/>
    <property type="match status" value="2"/>
</dbReference>
<evidence type="ECO:0000313" key="1">
    <source>
        <dbReference type="EMBL" id="ERN09312.1"/>
    </source>
</evidence>
<gene>
    <name evidence="1" type="ORF">AMTR_s00149p00090220</name>
</gene>
<keyword evidence="2" id="KW-1185">Reference proteome</keyword>
<accession>W1PH43</accession>
<dbReference type="SMART" id="SM00248">
    <property type="entry name" value="ANK"/>
    <property type="match status" value="4"/>
</dbReference>
<evidence type="ECO:0000313" key="2">
    <source>
        <dbReference type="Proteomes" id="UP000017836"/>
    </source>
</evidence>
<protein>
    <submittedName>
        <fullName evidence="1">Uncharacterized protein</fullName>
    </submittedName>
</protein>
<dbReference type="AlphaFoldDB" id="W1PH43"/>
<dbReference type="Proteomes" id="UP000017836">
    <property type="component" value="Unassembled WGS sequence"/>
</dbReference>
<reference evidence="2" key="1">
    <citation type="journal article" date="2013" name="Science">
        <title>The Amborella genome and the evolution of flowering plants.</title>
        <authorList>
            <consortium name="Amborella Genome Project"/>
        </authorList>
    </citation>
    <scope>NUCLEOTIDE SEQUENCE [LARGE SCALE GENOMIC DNA]</scope>
</reference>
<dbReference type="HOGENOM" id="CLU_1423321_0_0_1"/>
<dbReference type="PANTHER" id="PTHR24121:SF21">
    <property type="entry name" value="ANKYRIN REPEAT FAMILY PROTEIN"/>
    <property type="match status" value="1"/>
</dbReference>
<sequence>MQSIDGMKFNRMWVTLCLGQGVGEFRYEQKDLLIAVSRGDLKDEKIKENPCIDSVGDTLLHFFAGMGSVTLMKRLLDIIPSEKLEDNNDAGVTPLHNAVFSRNKGMVELLVQKEPTLLFLYDASMTTPLAWAASSSGDIMKCLLKKEVQEKDLVREFDGNTILHLALQSRQLGMCNHLHFIYLFIYFDKVK</sequence>
<dbReference type="STRING" id="13333.W1PH43"/>
<dbReference type="Gramene" id="ERN09312">
    <property type="protein sequence ID" value="ERN09312"/>
    <property type="gene ID" value="AMTR_s00149p00090220"/>
</dbReference>
<dbReference type="InterPro" id="IPR036770">
    <property type="entry name" value="Ankyrin_rpt-contain_sf"/>
</dbReference>